<dbReference type="Proteomes" id="UP001140453">
    <property type="component" value="Unassembled WGS sequence"/>
</dbReference>
<keyword evidence="2" id="KW-0862">Zinc</keyword>
<feature type="region of interest" description="Disordered" evidence="7">
    <location>
        <begin position="22"/>
        <end position="48"/>
    </location>
</feature>
<dbReference type="Pfam" id="PF00172">
    <property type="entry name" value="Zn_clus"/>
    <property type="match status" value="1"/>
</dbReference>
<keyword evidence="11" id="KW-1185">Reference proteome</keyword>
<evidence type="ECO:0000313" key="11">
    <source>
        <dbReference type="Proteomes" id="UP001140453"/>
    </source>
</evidence>
<feature type="domain" description="C2H2-type" evidence="9">
    <location>
        <begin position="80"/>
        <end position="107"/>
    </location>
</feature>
<dbReference type="PROSITE" id="PS50157">
    <property type="entry name" value="ZINC_FINGER_C2H2_2"/>
    <property type="match status" value="2"/>
</dbReference>
<dbReference type="Gene3D" id="4.10.240.10">
    <property type="entry name" value="Zn(2)-C6 fungal-type DNA-binding domain"/>
    <property type="match status" value="1"/>
</dbReference>
<dbReference type="InterPro" id="IPR007219">
    <property type="entry name" value="XnlR_reg_dom"/>
</dbReference>
<feature type="compositionally biased region" description="Polar residues" evidence="7">
    <location>
        <begin position="254"/>
        <end position="264"/>
    </location>
</feature>
<dbReference type="InterPro" id="IPR001138">
    <property type="entry name" value="Zn2Cys6_DnaBD"/>
</dbReference>
<feature type="domain" description="C2H2-type" evidence="9">
    <location>
        <begin position="52"/>
        <end position="79"/>
    </location>
</feature>
<accession>A0A9W8YMM2</accession>
<evidence type="ECO:0000259" key="8">
    <source>
        <dbReference type="PROSITE" id="PS50048"/>
    </source>
</evidence>
<feature type="region of interest" description="Disordered" evidence="7">
    <location>
        <begin position="873"/>
        <end position="894"/>
    </location>
</feature>
<evidence type="ECO:0000259" key="9">
    <source>
        <dbReference type="PROSITE" id="PS50157"/>
    </source>
</evidence>
<sequence length="894" mass="100405">MPEPNGIDILCDAASSGLLQTSPSLSTALGDDQPPSKKVKRSDASSSSSSSYVCHICQRAYERADHLTRHLRSHENARPYLCTRCNKGFNRADLLTRHGATHDRDDGKSRPFIKRNDRATQACEACVTAKTKCDDQRPCGRCKTKKLVCKNPARAQTIKKSSFQDDRSVSAAPSLTPIMDSHVPTAQMFLNDSIQTPTFIPEILETENSLIDPILGSMPYFTPMQNLFQDIDLETTWDLDFEDFSIPQLGGQDPSPQASDLNHPSSTSSSHPRRAFRDPSIGHAAFKRYSPWLWEPNKQEDYVHQQKQGLALDEQALSQTPAFDKMMLKHSRKVNLKLQHRDRIFSLVLAQNKDVRKVPSFPTLELLNFLLHAHFVQDEQQMNSWIHAASLDLETTMPELLAAIISSGATFISVPAVWRFGLALHEIVRLALTDEYEARNASTRNLSVLQASLMWLELGKWCGFKRKMEIAESFFQPHLTMLRRAGTFSMPIDSSSTIPLPSDSPESLENKWRSFVSRESWKRLLLQFFIHDAQTSISVQTNPLISFTELVFSLPASNDLWRAPTAEAWRQIYLSKKRLSRPMPRLTEIMHNVNNLEEFQEIVDVELCYGVLIFGFWGQVAAYRETTHFYATANGNNNTHRLWLRSQHQELYHSLSTFSTIIHTSSSRKHSAELSMSLEVCLMILHVAPDELQIFAGKAGEDEARRVGTSLEENWVHTPEARYAIWHAGQVLSHAKRLPPATLRRFNAIAVYLASLTLWVYGLLGGITQLEDQDQTSIQTEIGAPGGQTPSKGPAKLILLDGEESMETKAFQQFDRGLPALATLRGETEPLSNSAAVLAIARDIFRENFPVKSEPLPPLVESLSNLLRDLGNGSAGMSSRMGSRMVSRLGSEVR</sequence>
<dbReference type="GO" id="GO:0003677">
    <property type="term" value="F:DNA binding"/>
    <property type="evidence" value="ECO:0007669"/>
    <property type="project" value="InterPro"/>
</dbReference>
<feature type="domain" description="Zn(2)-C6 fungal-type" evidence="8">
    <location>
        <begin position="122"/>
        <end position="151"/>
    </location>
</feature>
<dbReference type="InterPro" id="IPR036236">
    <property type="entry name" value="Znf_C2H2_sf"/>
</dbReference>
<dbReference type="Pfam" id="PF04082">
    <property type="entry name" value="Fungal_trans"/>
    <property type="match status" value="1"/>
</dbReference>
<name>A0A9W8YMM2_9PEZI</name>
<proteinExistence type="predicted"/>
<dbReference type="OrthoDB" id="40579at2759"/>
<protein>
    <submittedName>
        <fullName evidence="10">Uncharacterized protein</fullName>
    </submittedName>
</protein>
<dbReference type="InterPro" id="IPR036864">
    <property type="entry name" value="Zn2-C6_fun-type_DNA-bd_sf"/>
</dbReference>
<feature type="region of interest" description="Disordered" evidence="7">
    <location>
        <begin position="245"/>
        <end position="277"/>
    </location>
</feature>
<evidence type="ECO:0000256" key="1">
    <source>
        <dbReference type="ARBA" id="ARBA00022723"/>
    </source>
</evidence>
<dbReference type="PROSITE" id="PS50048">
    <property type="entry name" value="ZN2_CY6_FUNGAL_2"/>
    <property type="match status" value="1"/>
</dbReference>
<dbReference type="SUPFAM" id="SSF57701">
    <property type="entry name" value="Zn2/Cys6 DNA-binding domain"/>
    <property type="match status" value="1"/>
</dbReference>
<dbReference type="AlphaFoldDB" id="A0A9W8YMM2"/>
<keyword evidence="4" id="KW-0804">Transcription</keyword>
<dbReference type="InterPro" id="IPR013087">
    <property type="entry name" value="Znf_C2H2_type"/>
</dbReference>
<evidence type="ECO:0000256" key="3">
    <source>
        <dbReference type="ARBA" id="ARBA00023015"/>
    </source>
</evidence>
<evidence type="ECO:0000256" key="5">
    <source>
        <dbReference type="ARBA" id="ARBA00023242"/>
    </source>
</evidence>
<evidence type="ECO:0000256" key="4">
    <source>
        <dbReference type="ARBA" id="ARBA00023163"/>
    </source>
</evidence>
<reference evidence="10" key="1">
    <citation type="submission" date="2022-10" db="EMBL/GenBank/DDBJ databases">
        <title>Tapping the CABI collections for fungal endophytes: first genome assemblies for Collariella, Neodidymelliopsis, Ascochyta clinopodiicola, Didymella pomorum, Didymosphaeria variabile, Neocosmospora piperis and Neocucurbitaria cava.</title>
        <authorList>
            <person name="Hill R."/>
        </authorList>
    </citation>
    <scope>NUCLEOTIDE SEQUENCE</scope>
    <source>
        <strain evidence="10">IMI 355082</strain>
    </source>
</reference>
<dbReference type="PROSITE" id="PS00028">
    <property type="entry name" value="ZINC_FINGER_C2H2_1"/>
    <property type="match status" value="2"/>
</dbReference>
<dbReference type="Gene3D" id="3.30.160.60">
    <property type="entry name" value="Classic Zinc Finger"/>
    <property type="match status" value="2"/>
</dbReference>
<dbReference type="PANTHER" id="PTHR47660:SF2">
    <property type="entry name" value="TRANSCRIPTION FACTOR WITH C2H2 AND ZN(2)-CYS(6) DNA BINDING DOMAIN (EUROFUNG)"/>
    <property type="match status" value="1"/>
</dbReference>
<keyword evidence="5" id="KW-0539">Nucleus</keyword>
<dbReference type="SUPFAM" id="SSF57667">
    <property type="entry name" value="beta-beta-alpha zinc fingers"/>
    <property type="match status" value="1"/>
</dbReference>
<keyword evidence="1" id="KW-0479">Metal-binding</keyword>
<dbReference type="EMBL" id="JAPEVB010000006">
    <property type="protein sequence ID" value="KAJ4386450.1"/>
    <property type="molecule type" value="Genomic_DNA"/>
</dbReference>
<evidence type="ECO:0000256" key="2">
    <source>
        <dbReference type="ARBA" id="ARBA00022833"/>
    </source>
</evidence>
<evidence type="ECO:0000313" key="10">
    <source>
        <dbReference type="EMBL" id="KAJ4386450.1"/>
    </source>
</evidence>
<dbReference type="PANTHER" id="PTHR47660">
    <property type="entry name" value="TRANSCRIPTION FACTOR WITH C2H2 AND ZN(2)-CYS(6) DNA BINDING DOMAIN (EUROFUNG)-RELATED-RELATED"/>
    <property type="match status" value="1"/>
</dbReference>
<comment type="caution">
    <text evidence="10">The sequence shown here is derived from an EMBL/GenBank/DDBJ whole genome shotgun (WGS) entry which is preliminary data.</text>
</comment>
<dbReference type="GO" id="GO:0008270">
    <property type="term" value="F:zinc ion binding"/>
    <property type="evidence" value="ECO:0007669"/>
    <property type="project" value="UniProtKB-KW"/>
</dbReference>
<gene>
    <name evidence="10" type="ORF">N0V93_009346</name>
</gene>
<dbReference type="Pfam" id="PF00096">
    <property type="entry name" value="zf-C2H2"/>
    <property type="match status" value="2"/>
</dbReference>
<keyword evidence="6" id="KW-0863">Zinc-finger</keyword>
<evidence type="ECO:0000256" key="7">
    <source>
        <dbReference type="SAM" id="MobiDB-lite"/>
    </source>
</evidence>
<dbReference type="GO" id="GO:0006351">
    <property type="term" value="P:DNA-templated transcription"/>
    <property type="evidence" value="ECO:0007669"/>
    <property type="project" value="InterPro"/>
</dbReference>
<dbReference type="CDD" id="cd00067">
    <property type="entry name" value="GAL4"/>
    <property type="match status" value="1"/>
</dbReference>
<organism evidence="10 11">
    <name type="scientific">Gnomoniopsis smithogilvyi</name>
    <dbReference type="NCBI Taxonomy" id="1191159"/>
    <lineage>
        <taxon>Eukaryota</taxon>
        <taxon>Fungi</taxon>
        <taxon>Dikarya</taxon>
        <taxon>Ascomycota</taxon>
        <taxon>Pezizomycotina</taxon>
        <taxon>Sordariomycetes</taxon>
        <taxon>Sordariomycetidae</taxon>
        <taxon>Diaporthales</taxon>
        <taxon>Gnomoniaceae</taxon>
        <taxon>Gnomoniopsis</taxon>
    </lineage>
</organism>
<dbReference type="SMART" id="SM00066">
    <property type="entry name" value="GAL4"/>
    <property type="match status" value="1"/>
</dbReference>
<dbReference type="GO" id="GO:0000981">
    <property type="term" value="F:DNA-binding transcription factor activity, RNA polymerase II-specific"/>
    <property type="evidence" value="ECO:0007669"/>
    <property type="project" value="InterPro"/>
</dbReference>
<keyword evidence="3" id="KW-0805">Transcription regulation</keyword>
<dbReference type="SMART" id="SM00355">
    <property type="entry name" value="ZnF_C2H2"/>
    <property type="match status" value="2"/>
</dbReference>
<evidence type="ECO:0000256" key="6">
    <source>
        <dbReference type="PROSITE-ProRule" id="PRU00042"/>
    </source>
</evidence>